<evidence type="ECO:0008006" key="3">
    <source>
        <dbReference type="Google" id="ProtNLM"/>
    </source>
</evidence>
<dbReference type="Proteomes" id="UP000007435">
    <property type="component" value="Chromosome"/>
</dbReference>
<reference key="1">
    <citation type="submission" date="2010-11" db="EMBL/GenBank/DDBJ databases">
        <title>The complete genome of Leadbetterella byssophila DSM 17132.</title>
        <authorList>
            <consortium name="US DOE Joint Genome Institute (JGI-PGF)"/>
            <person name="Lucas S."/>
            <person name="Copeland A."/>
            <person name="Lapidus A."/>
            <person name="Glavina del Rio T."/>
            <person name="Dalin E."/>
            <person name="Tice H."/>
            <person name="Bruce D."/>
            <person name="Goodwin L."/>
            <person name="Pitluck S."/>
            <person name="Kyrpides N."/>
            <person name="Mavromatis K."/>
            <person name="Ivanova N."/>
            <person name="Teshima H."/>
            <person name="Brettin T."/>
            <person name="Detter J.C."/>
            <person name="Han C."/>
            <person name="Tapia R."/>
            <person name="Land M."/>
            <person name="Hauser L."/>
            <person name="Markowitz V."/>
            <person name="Cheng J.-F."/>
            <person name="Hugenholtz P."/>
            <person name="Woyke T."/>
            <person name="Wu D."/>
            <person name="Tindall B."/>
            <person name="Pomrenke H.G."/>
            <person name="Brambilla E."/>
            <person name="Klenk H.-P."/>
            <person name="Eisen J.A."/>
        </authorList>
    </citation>
    <scope>NUCLEOTIDE SEQUENCE [LARGE SCALE GENOMIC DNA]</scope>
    <source>
        <strain>DSM 17132</strain>
    </source>
</reference>
<dbReference type="EMBL" id="CP002305">
    <property type="protein sequence ID" value="ADQ17199.1"/>
    <property type="molecule type" value="Genomic_DNA"/>
</dbReference>
<keyword evidence="2" id="KW-1185">Reference proteome</keyword>
<gene>
    <name evidence="1" type="ordered locus">Lbys_1486</name>
</gene>
<dbReference type="AlphaFoldDB" id="E4RWZ3"/>
<dbReference type="InterPro" id="IPR037143">
    <property type="entry name" value="4-PPantetheinyl_Trfase_dom_sf"/>
</dbReference>
<name>E4RWZ3_LEAB4</name>
<dbReference type="STRING" id="649349.Lbys_1486"/>
<protein>
    <recommendedName>
        <fullName evidence="3">4'-phosphopantetheinyl transferase</fullName>
    </recommendedName>
</protein>
<dbReference type="HOGENOM" id="CLU_104083_0_0_10"/>
<dbReference type="GO" id="GO:0000287">
    <property type="term" value="F:magnesium ion binding"/>
    <property type="evidence" value="ECO:0007669"/>
    <property type="project" value="InterPro"/>
</dbReference>
<dbReference type="GO" id="GO:0008897">
    <property type="term" value="F:holo-[acyl-carrier-protein] synthase activity"/>
    <property type="evidence" value="ECO:0007669"/>
    <property type="project" value="InterPro"/>
</dbReference>
<reference evidence="1 2" key="2">
    <citation type="journal article" date="2011" name="Stand. Genomic Sci.">
        <title>Complete genome sequence of Leadbetterella byssophila type strain (4M15).</title>
        <authorList>
            <person name="Abt B."/>
            <person name="Teshima H."/>
            <person name="Lucas S."/>
            <person name="Lapidus A."/>
            <person name="Del Rio T.G."/>
            <person name="Nolan M."/>
            <person name="Tice H."/>
            <person name="Cheng J.F."/>
            <person name="Pitluck S."/>
            <person name="Liolios K."/>
            <person name="Pagani I."/>
            <person name="Ivanova N."/>
            <person name="Mavromatis K."/>
            <person name="Pati A."/>
            <person name="Tapia R."/>
            <person name="Han C."/>
            <person name="Goodwin L."/>
            <person name="Chen A."/>
            <person name="Palaniappan K."/>
            <person name="Land M."/>
            <person name="Hauser L."/>
            <person name="Chang Y.J."/>
            <person name="Jeffries C.D."/>
            <person name="Rohde M."/>
            <person name="Goker M."/>
            <person name="Tindall B.J."/>
            <person name="Detter J.C."/>
            <person name="Woyke T."/>
            <person name="Bristow J."/>
            <person name="Eisen J.A."/>
            <person name="Markowitz V."/>
            <person name="Hugenholtz P."/>
            <person name="Klenk H.P."/>
            <person name="Kyrpides N.C."/>
        </authorList>
    </citation>
    <scope>NUCLEOTIDE SEQUENCE [LARGE SCALE GENOMIC DNA]</scope>
    <source>
        <strain evidence="2">DSM 17132 / JCM 16389 / KACC 11308 / NBRC 106382 / 4M15</strain>
    </source>
</reference>
<evidence type="ECO:0000313" key="2">
    <source>
        <dbReference type="Proteomes" id="UP000007435"/>
    </source>
</evidence>
<proteinExistence type="predicted"/>
<dbReference type="Gene3D" id="3.90.470.20">
    <property type="entry name" value="4'-phosphopantetheinyl transferase domain"/>
    <property type="match status" value="1"/>
</dbReference>
<evidence type="ECO:0000313" key="1">
    <source>
        <dbReference type="EMBL" id="ADQ17199.1"/>
    </source>
</evidence>
<dbReference type="SUPFAM" id="SSF56214">
    <property type="entry name" value="4'-phosphopantetheinyl transferase"/>
    <property type="match status" value="2"/>
</dbReference>
<sequence length="191" mass="21805">MPLILQESIGKDGTLFLWEVKEPLSPSLSPKSLERLGGMKNEAHKACFLAIRHLLEFASYADQDLYYDAKGKPFLKDGRPVSISHNGELAALYIGGPEAGIDVQQVLPDKITKAAQLFSEERDPEKLTKEWCIKEAVFKLSDSKPLNFLTDISIEKDKVQSRFKGWEKNFVFLEWKIEDYYLVCVTEDYLL</sequence>
<dbReference type="KEGG" id="lby:Lbys_1486"/>
<organism evidence="1 2">
    <name type="scientific">Leadbetterella byssophila (strain DSM 17132 / JCM 16389 / KACC 11308 / NBRC 106382 / 4M15)</name>
    <dbReference type="NCBI Taxonomy" id="649349"/>
    <lineage>
        <taxon>Bacteria</taxon>
        <taxon>Pseudomonadati</taxon>
        <taxon>Bacteroidota</taxon>
        <taxon>Cytophagia</taxon>
        <taxon>Cytophagales</taxon>
        <taxon>Leadbetterellaceae</taxon>
        <taxon>Leadbetterella</taxon>
    </lineage>
</organism>
<dbReference type="eggNOG" id="COG2091">
    <property type="taxonomic scope" value="Bacteria"/>
</dbReference>
<dbReference type="OrthoDB" id="1190494at2"/>
<dbReference type="RefSeq" id="WP_013408248.1">
    <property type="nucleotide sequence ID" value="NC_014655.1"/>
</dbReference>
<accession>E4RWZ3</accession>